<sequence length="266" mass="27980">MDQQPHRGPEPRGTRSSGGRRWKAVVAAAGGGLLALAVLTFALPGDSGDESAPDGGAAPGARPWPAEPPRGQATAAAGLATRTVSGLPRGFPRSEAGAVEAGASYASSVDELYRMSSAERWAYAYDARLDPPSAARLDADAARSSATGVGAVCRPELGAYRVVAYTGEEAVVDHWMPCLVGTEGRRGSDARTARWQMGRMALLWEAGDWRVTELARGPFERLVLPAEPDDPATRFAERLALLGEGWELYADATEHPPTGTSPAASW</sequence>
<evidence type="ECO:0000259" key="3">
    <source>
        <dbReference type="Pfam" id="PF26526"/>
    </source>
</evidence>
<feature type="region of interest" description="Disordered" evidence="1">
    <location>
        <begin position="47"/>
        <end position="71"/>
    </location>
</feature>
<reference evidence="4 5" key="1">
    <citation type="submission" date="2017-05" db="EMBL/GenBank/DDBJ databases">
        <title>Complete genome sequence of Streptomyces sp. SCSIO 03032 revealed the diverse biosynthetic pathways for its bioactive secondary metabolites.</title>
        <authorList>
            <person name="Ma L."/>
            <person name="Zhu Y."/>
            <person name="Zhang W."/>
            <person name="Zhang G."/>
            <person name="Tian X."/>
            <person name="Zhang S."/>
            <person name="Zhang C."/>
        </authorList>
    </citation>
    <scope>NUCLEOTIDE SEQUENCE [LARGE SCALE GENOMIC DNA]</scope>
    <source>
        <strain evidence="4 5">SCSIO 03032</strain>
    </source>
</reference>
<dbReference type="RefSeq" id="WP_086158799.1">
    <property type="nucleotide sequence ID" value="NZ_CP021121.1"/>
</dbReference>
<dbReference type="AlphaFoldDB" id="A0A1W7CWJ2"/>
<evidence type="ECO:0000313" key="4">
    <source>
        <dbReference type="EMBL" id="ARQ69171.1"/>
    </source>
</evidence>
<feature type="transmembrane region" description="Helical" evidence="2">
    <location>
        <begin position="21"/>
        <end position="43"/>
    </location>
</feature>
<evidence type="ECO:0000256" key="2">
    <source>
        <dbReference type="SAM" id="Phobius"/>
    </source>
</evidence>
<dbReference type="EMBL" id="CP021121">
    <property type="protein sequence ID" value="ARQ69171.1"/>
    <property type="molecule type" value="Genomic_DNA"/>
</dbReference>
<proteinExistence type="predicted"/>
<feature type="domain" description="DUF8175" evidence="3">
    <location>
        <begin position="82"/>
        <end position="212"/>
    </location>
</feature>
<evidence type="ECO:0000256" key="1">
    <source>
        <dbReference type="SAM" id="MobiDB-lite"/>
    </source>
</evidence>
<feature type="region of interest" description="Disordered" evidence="1">
    <location>
        <begin position="1"/>
        <end position="22"/>
    </location>
</feature>
<accession>A0A1W7CWJ2</accession>
<dbReference type="InterPro" id="IPR058488">
    <property type="entry name" value="DUF8175"/>
</dbReference>
<feature type="compositionally biased region" description="Low complexity" evidence="1">
    <location>
        <begin position="53"/>
        <end position="64"/>
    </location>
</feature>
<keyword evidence="5" id="KW-1185">Reference proteome</keyword>
<evidence type="ECO:0000313" key="5">
    <source>
        <dbReference type="Proteomes" id="UP000194218"/>
    </source>
</evidence>
<keyword evidence="2" id="KW-0472">Membrane</keyword>
<gene>
    <name evidence="4" type="ORF">CAG99_10120</name>
</gene>
<keyword evidence="2" id="KW-0812">Transmembrane</keyword>
<organism evidence="4 5">
    <name type="scientific">Streptomyces marincola</name>
    <dbReference type="NCBI Taxonomy" id="2878388"/>
    <lineage>
        <taxon>Bacteria</taxon>
        <taxon>Bacillati</taxon>
        <taxon>Actinomycetota</taxon>
        <taxon>Actinomycetes</taxon>
        <taxon>Kitasatosporales</taxon>
        <taxon>Streptomycetaceae</taxon>
        <taxon>Streptomyces</taxon>
    </lineage>
</organism>
<dbReference type="KEGG" id="smao:CAG99_10120"/>
<protein>
    <recommendedName>
        <fullName evidence="3">DUF8175 domain-containing protein</fullName>
    </recommendedName>
</protein>
<name>A0A1W7CWJ2_9ACTN</name>
<dbReference type="OrthoDB" id="4230227at2"/>
<keyword evidence="2" id="KW-1133">Transmembrane helix</keyword>
<dbReference type="Pfam" id="PF26526">
    <property type="entry name" value="DUF8175"/>
    <property type="match status" value="1"/>
</dbReference>
<feature type="compositionally biased region" description="Basic and acidic residues" evidence="1">
    <location>
        <begin position="1"/>
        <end position="13"/>
    </location>
</feature>
<dbReference type="Proteomes" id="UP000194218">
    <property type="component" value="Chromosome"/>
</dbReference>